<evidence type="ECO:0000259" key="1">
    <source>
        <dbReference type="PROSITE" id="PS50878"/>
    </source>
</evidence>
<dbReference type="CDD" id="cd01650">
    <property type="entry name" value="RT_nLTR_like"/>
    <property type="match status" value="1"/>
</dbReference>
<proteinExistence type="predicted"/>
<dbReference type="SUPFAM" id="SSF56219">
    <property type="entry name" value="DNase I-like"/>
    <property type="match status" value="1"/>
</dbReference>
<dbReference type="EMBL" id="CAXLJM020000146">
    <property type="protein sequence ID" value="CAL8141293.1"/>
    <property type="molecule type" value="Genomic_DNA"/>
</dbReference>
<gene>
    <name evidence="2" type="ORF">ODALV1_LOCUS28653</name>
</gene>
<accession>A0ABP1S1M3</accession>
<organism evidence="2 3">
    <name type="scientific">Orchesella dallaii</name>
    <dbReference type="NCBI Taxonomy" id="48710"/>
    <lineage>
        <taxon>Eukaryota</taxon>
        <taxon>Metazoa</taxon>
        <taxon>Ecdysozoa</taxon>
        <taxon>Arthropoda</taxon>
        <taxon>Hexapoda</taxon>
        <taxon>Collembola</taxon>
        <taxon>Entomobryomorpha</taxon>
        <taxon>Entomobryoidea</taxon>
        <taxon>Orchesellidae</taxon>
        <taxon>Orchesellinae</taxon>
        <taxon>Orchesella</taxon>
    </lineage>
</organism>
<dbReference type="Proteomes" id="UP001642540">
    <property type="component" value="Unassembled WGS sequence"/>
</dbReference>
<dbReference type="InterPro" id="IPR036691">
    <property type="entry name" value="Endo/exonu/phosph_ase_sf"/>
</dbReference>
<dbReference type="PROSITE" id="PS50878">
    <property type="entry name" value="RT_POL"/>
    <property type="match status" value="1"/>
</dbReference>
<dbReference type="SUPFAM" id="SSF56672">
    <property type="entry name" value="DNA/RNA polymerases"/>
    <property type="match status" value="1"/>
</dbReference>
<sequence>MNELLNMCGDSNLELKDMKLLPNTTFTFCSKGQGHTSWPDHFAISQSINVVSCSVLSDANPSDHYPIAVNVKIKCDVAASNKEDSIEAEKKNLHVKWQKLPTKLKLTYANESHEFLSSIDNTYNLCQEPGCSDENHKSLISTYINCIITAFKCSEQNIIAIYEKQLTKHKHRFIAGWNSNVKVHYLNYKESHARWISSGRSDAFQYETMKRQRTKFRCELNRCRKNKERILRDNLAKSYSGNNFYDFWQTVKRQDGVKRSDLSATVEGVNGHENISEMWAQHYKHTFNSNSDDKNENFVTNYIERRNKVFLSKKADPDIVIKAINSLSSGKAIGSDGLSAENLKFAVLPASQAICKAFNSALCHGFVPEALMRVQIVPILKKSGLDATSSNNYRPIAIASVISKVFEKLILLLFPDKFHTAPNQFGYKKDVGTEVAVFSLKQIAHHYLRHNTPVYVCYLDATKAFDMVNHWTLLKKLCERDVDIGVIQFLKYWFRNQFFTVKWGKCVSSPFPVRNSVRQGGVLSASLFAIYMDDLCVQLTKTGLGCRIGDLVVNNLCYADDICLLTTTIYSLKMLLKICEEKQCQSNVYAKSCWGFQQHP</sequence>
<dbReference type="Gene3D" id="3.60.10.10">
    <property type="entry name" value="Endonuclease/exonuclease/phosphatase"/>
    <property type="match status" value="1"/>
</dbReference>
<name>A0ABP1S1M3_9HEXA</name>
<dbReference type="InterPro" id="IPR000477">
    <property type="entry name" value="RT_dom"/>
</dbReference>
<protein>
    <recommendedName>
        <fullName evidence="1">Reverse transcriptase domain-containing protein</fullName>
    </recommendedName>
</protein>
<dbReference type="InterPro" id="IPR043502">
    <property type="entry name" value="DNA/RNA_pol_sf"/>
</dbReference>
<dbReference type="PANTHER" id="PTHR19446">
    <property type="entry name" value="REVERSE TRANSCRIPTASES"/>
    <property type="match status" value="1"/>
</dbReference>
<keyword evidence="3" id="KW-1185">Reference proteome</keyword>
<evidence type="ECO:0000313" key="2">
    <source>
        <dbReference type="EMBL" id="CAL8141293.1"/>
    </source>
</evidence>
<evidence type="ECO:0000313" key="3">
    <source>
        <dbReference type="Proteomes" id="UP001642540"/>
    </source>
</evidence>
<feature type="domain" description="Reverse transcriptase" evidence="1">
    <location>
        <begin position="360"/>
        <end position="600"/>
    </location>
</feature>
<comment type="caution">
    <text evidence="2">The sequence shown here is derived from an EMBL/GenBank/DDBJ whole genome shotgun (WGS) entry which is preliminary data.</text>
</comment>
<reference evidence="2 3" key="1">
    <citation type="submission" date="2024-08" db="EMBL/GenBank/DDBJ databases">
        <authorList>
            <person name="Cucini C."/>
            <person name="Frati F."/>
        </authorList>
    </citation>
    <scope>NUCLEOTIDE SEQUENCE [LARGE SCALE GENOMIC DNA]</scope>
</reference>
<dbReference type="Pfam" id="PF00078">
    <property type="entry name" value="RVT_1"/>
    <property type="match status" value="1"/>
</dbReference>